<comment type="caution">
    <text evidence="2">The sequence shown here is derived from an EMBL/GenBank/DDBJ whole genome shotgun (WGS) entry which is preliminary data.</text>
</comment>
<reference evidence="2" key="1">
    <citation type="submission" date="2021-02" db="EMBL/GenBank/DDBJ databases">
        <authorList>
            <person name="Nowell W R."/>
        </authorList>
    </citation>
    <scope>NUCLEOTIDE SEQUENCE</scope>
</reference>
<evidence type="ECO:0000313" key="3">
    <source>
        <dbReference type="Proteomes" id="UP000663881"/>
    </source>
</evidence>
<proteinExistence type="predicted"/>
<evidence type="ECO:0000313" key="2">
    <source>
        <dbReference type="EMBL" id="CAF3765139.1"/>
    </source>
</evidence>
<accession>A0A818ZK70</accession>
<dbReference type="OrthoDB" id="10088513at2759"/>
<dbReference type="Proteomes" id="UP000663881">
    <property type="component" value="Unassembled WGS sequence"/>
</dbReference>
<gene>
    <name evidence="2" type="ORF">OKA104_LOCUS16480</name>
    <name evidence="1" type="ORF">VCS650_LOCUS16242</name>
</gene>
<dbReference type="Proteomes" id="UP000663891">
    <property type="component" value="Unassembled WGS sequence"/>
</dbReference>
<evidence type="ECO:0000313" key="1">
    <source>
        <dbReference type="EMBL" id="CAF1029363.1"/>
    </source>
</evidence>
<organism evidence="2 3">
    <name type="scientific">Adineta steineri</name>
    <dbReference type="NCBI Taxonomy" id="433720"/>
    <lineage>
        <taxon>Eukaryota</taxon>
        <taxon>Metazoa</taxon>
        <taxon>Spiralia</taxon>
        <taxon>Gnathifera</taxon>
        <taxon>Rotifera</taxon>
        <taxon>Eurotatoria</taxon>
        <taxon>Bdelloidea</taxon>
        <taxon>Adinetida</taxon>
        <taxon>Adinetidae</taxon>
        <taxon>Adineta</taxon>
    </lineage>
</organism>
<protein>
    <submittedName>
        <fullName evidence="2">Uncharacterized protein</fullName>
    </submittedName>
</protein>
<sequence>MPNSFSTILLSLPTSTTLQFPLQCVFHRAKYDDEKNKFDQFGPPMKISLQEGSVSGGISLSFAPTEENDKDYRLHGIITDSNGIILISIHWMILSKSGRLVDNATAQEKTSYMKIQID</sequence>
<dbReference type="EMBL" id="CAJOAY010000948">
    <property type="protein sequence ID" value="CAF3765139.1"/>
    <property type="molecule type" value="Genomic_DNA"/>
</dbReference>
<dbReference type="AlphaFoldDB" id="A0A818ZK70"/>
<name>A0A818ZK70_9BILA</name>
<dbReference type="EMBL" id="CAJNON010000144">
    <property type="protein sequence ID" value="CAF1029363.1"/>
    <property type="molecule type" value="Genomic_DNA"/>
</dbReference>